<dbReference type="Gene3D" id="3.30.40.10">
    <property type="entry name" value="Zinc/RING finger domain, C3HC4 (zinc finger)"/>
    <property type="match status" value="1"/>
</dbReference>
<protein>
    <submittedName>
        <fullName evidence="8 9">Uncharacterized protein LOC113218176</fullName>
    </submittedName>
</protein>
<dbReference type="InterPro" id="IPR001841">
    <property type="entry name" value="Znf_RING"/>
</dbReference>
<evidence type="ECO:0000313" key="10">
    <source>
        <dbReference type="RefSeq" id="XP_052126500.1"/>
    </source>
</evidence>
<evidence type="ECO:0000256" key="4">
    <source>
        <dbReference type="PROSITE-ProRule" id="PRU00175"/>
    </source>
</evidence>
<feature type="domain" description="RING-type" evidence="6">
    <location>
        <begin position="3"/>
        <end position="43"/>
    </location>
</feature>
<dbReference type="InterPro" id="IPR052667">
    <property type="entry name" value="E3_ubiquitin-ligase_RING"/>
</dbReference>
<dbReference type="KEGG" id="foc:113218176"/>
<keyword evidence="7" id="KW-1185">Reference proteome</keyword>
<dbReference type="Proteomes" id="UP000504606">
    <property type="component" value="Unplaced"/>
</dbReference>
<name>A0A6J1TUA9_FRAOC</name>
<dbReference type="SMART" id="SM00184">
    <property type="entry name" value="RING"/>
    <property type="match status" value="1"/>
</dbReference>
<sequence length="417" mass="46663">MECDICTEHFDGAERLPKSLPCGHTVCLQCLGRLPDRRCPTCRQDFNGPPDGLPTNFMVLRFLKRRRLDSTPRGWCSDCRTAATPRCWEDHDVLAVRSALRRQLQGVLPQAAEQLQGLQDQCRDEQVLPALTLLTCESWGVSLRGGGHELTGTLRNTEEPLTKALCLLLAARAALTEDRAVAGDLAGDPPPAPAAPTTRGQPPAEERLLDVSRVNRSKARLAILRRVILGVTRLHGVHCRPDRDWGLKLLQRVAPSVEELGLCDPSKRHLRALYAMPRLRRLDVWYDDDEDTEKDFSPPVVAFPSGNASLQWLGVCRLHGHTLLSLLQAHSRTLEVLQVTLGTGVQTGWPWHSCDDLYRLLQQCDLPALQLLVLDRDCYGEYHEPGQCNEQLAQVRRVLPRADVQCTYCDPVSAEHF</sequence>
<dbReference type="PANTHER" id="PTHR47156:SF10">
    <property type="entry name" value="E3 UBIQUITIN-PROTEIN LIGASE TRIM-21-RELATED"/>
    <property type="match status" value="1"/>
</dbReference>
<dbReference type="GeneID" id="113218176"/>
<dbReference type="PROSITE" id="PS00518">
    <property type="entry name" value="ZF_RING_1"/>
    <property type="match status" value="1"/>
</dbReference>
<gene>
    <name evidence="8 9 10" type="primary">LOC113218176</name>
</gene>
<dbReference type="AlphaFoldDB" id="A0A6J1TUA9"/>
<evidence type="ECO:0000313" key="9">
    <source>
        <dbReference type="RefSeq" id="XP_026294192.1"/>
    </source>
</evidence>
<accession>A0A6J1TUA9</accession>
<dbReference type="OrthoDB" id="6361831at2759"/>
<dbReference type="RefSeq" id="XP_026294191.1">
    <property type="nucleotide sequence ID" value="XM_026438406.2"/>
</dbReference>
<proteinExistence type="predicted"/>
<evidence type="ECO:0000259" key="6">
    <source>
        <dbReference type="PROSITE" id="PS50089"/>
    </source>
</evidence>
<evidence type="ECO:0000256" key="3">
    <source>
        <dbReference type="ARBA" id="ARBA00022833"/>
    </source>
</evidence>
<evidence type="ECO:0000313" key="7">
    <source>
        <dbReference type="Proteomes" id="UP000504606"/>
    </source>
</evidence>
<dbReference type="RefSeq" id="XP_026294192.1">
    <property type="nucleotide sequence ID" value="XM_026438407.2"/>
</dbReference>
<evidence type="ECO:0000313" key="8">
    <source>
        <dbReference type="RefSeq" id="XP_026294191.1"/>
    </source>
</evidence>
<dbReference type="SUPFAM" id="SSF57850">
    <property type="entry name" value="RING/U-box"/>
    <property type="match status" value="1"/>
</dbReference>
<feature type="region of interest" description="Disordered" evidence="5">
    <location>
        <begin position="182"/>
        <end position="206"/>
    </location>
</feature>
<keyword evidence="2 4" id="KW-0863">Zinc-finger</keyword>
<keyword evidence="1" id="KW-0479">Metal-binding</keyword>
<evidence type="ECO:0000256" key="2">
    <source>
        <dbReference type="ARBA" id="ARBA00022771"/>
    </source>
</evidence>
<organism evidence="7 8">
    <name type="scientific">Frankliniella occidentalis</name>
    <name type="common">Western flower thrips</name>
    <name type="synonym">Euthrips occidentalis</name>
    <dbReference type="NCBI Taxonomy" id="133901"/>
    <lineage>
        <taxon>Eukaryota</taxon>
        <taxon>Metazoa</taxon>
        <taxon>Ecdysozoa</taxon>
        <taxon>Arthropoda</taxon>
        <taxon>Hexapoda</taxon>
        <taxon>Insecta</taxon>
        <taxon>Pterygota</taxon>
        <taxon>Neoptera</taxon>
        <taxon>Paraneoptera</taxon>
        <taxon>Thysanoptera</taxon>
        <taxon>Terebrantia</taxon>
        <taxon>Thripoidea</taxon>
        <taxon>Thripidae</taxon>
        <taxon>Frankliniella</taxon>
    </lineage>
</organism>
<dbReference type="GO" id="GO:0008270">
    <property type="term" value="F:zinc ion binding"/>
    <property type="evidence" value="ECO:0007669"/>
    <property type="project" value="UniProtKB-KW"/>
</dbReference>
<dbReference type="InterPro" id="IPR017907">
    <property type="entry name" value="Znf_RING_CS"/>
</dbReference>
<evidence type="ECO:0000256" key="1">
    <source>
        <dbReference type="ARBA" id="ARBA00022723"/>
    </source>
</evidence>
<dbReference type="RefSeq" id="XP_052126500.1">
    <property type="nucleotide sequence ID" value="XM_052270540.1"/>
</dbReference>
<dbReference type="PANTHER" id="PTHR47156">
    <property type="entry name" value="PROTEIN CBG20824"/>
    <property type="match status" value="1"/>
</dbReference>
<dbReference type="InterPro" id="IPR013083">
    <property type="entry name" value="Znf_RING/FYVE/PHD"/>
</dbReference>
<dbReference type="PROSITE" id="PS50089">
    <property type="entry name" value="ZF_RING_2"/>
    <property type="match status" value="1"/>
</dbReference>
<evidence type="ECO:0000256" key="5">
    <source>
        <dbReference type="SAM" id="MobiDB-lite"/>
    </source>
</evidence>
<reference evidence="8 9" key="1">
    <citation type="submission" date="2025-04" db="UniProtKB">
        <authorList>
            <consortium name="RefSeq"/>
        </authorList>
    </citation>
    <scope>IDENTIFICATION</scope>
    <source>
        <tissue evidence="8 9">Whole organism</tissue>
    </source>
</reference>
<dbReference type="Pfam" id="PF14634">
    <property type="entry name" value="zf-RING_5"/>
    <property type="match status" value="1"/>
</dbReference>
<keyword evidence="3" id="KW-0862">Zinc</keyword>